<accession>A0A0A8XXK5</accession>
<name>A0A0A8XXK5_ARUDO</name>
<organism evidence="1">
    <name type="scientific">Arundo donax</name>
    <name type="common">Giant reed</name>
    <name type="synonym">Donax arundinaceus</name>
    <dbReference type="NCBI Taxonomy" id="35708"/>
    <lineage>
        <taxon>Eukaryota</taxon>
        <taxon>Viridiplantae</taxon>
        <taxon>Streptophyta</taxon>
        <taxon>Embryophyta</taxon>
        <taxon>Tracheophyta</taxon>
        <taxon>Spermatophyta</taxon>
        <taxon>Magnoliopsida</taxon>
        <taxon>Liliopsida</taxon>
        <taxon>Poales</taxon>
        <taxon>Poaceae</taxon>
        <taxon>PACMAD clade</taxon>
        <taxon>Arundinoideae</taxon>
        <taxon>Arundineae</taxon>
        <taxon>Arundo</taxon>
    </lineage>
</organism>
<reference evidence="1" key="2">
    <citation type="journal article" date="2015" name="Data Brief">
        <title>Shoot transcriptome of the giant reed, Arundo donax.</title>
        <authorList>
            <person name="Barrero R.A."/>
            <person name="Guerrero F.D."/>
            <person name="Moolhuijzen P."/>
            <person name="Goolsby J.A."/>
            <person name="Tidwell J."/>
            <person name="Bellgard S.E."/>
            <person name="Bellgard M.I."/>
        </authorList>
    </citation>
    <scope>NUCLEOTIDE SEQUENCE</scope>
    <source>
        <tissue evidence="1">Shoot tissue taken approximately 20 cm above the soil surface</tissue>
    </source>
</reference>
<protein>
    <submittedName>
        <fullName evidence="1">Uncharacterized protein</fullName>
    </submittedName>
</protein>
<evidence type="ECO:0000313" key="1">
    <source>
        <dbReference type="EMBL" id="JAD17488.1"/>
    </source>
</evidence>
<sequence>MEKWWGQNFLFKKKLF</sequence>
<proteinExistence type="predicted"/>
<dbReference type="EMBL" id="GBRH01280407">
    <property type="protein sequence ID" value="JAD17488.1"/>
    <property type="molecule type" value="Transcribed_RNA"/>
</dbReference>
<reference evidence="1" key="1">
    <citation type="submission" date="2014-09" db="EMBL/GenBank/DDBJ databases">
        <authorList>
            <person name="Magalhaes I.L.F."/>
            <person name="Oliveira U."/>
            <person name="Santos F.R."/>
            <person name="Vidigal T.H.D.A."/>
            <person name="Brescovit A.D."/>
            <person name="Santos A.J."/>
        </authorList>
    </citation>
    <scope>NUCLEOTIDE SEQUENCE</scope>
    <source>
        <tissue evidence="1">Shoot tissue taken approximately 20 cm above the soil surface</tissue>
    </source>
</reference>
<dbReference type="AlphaFoldDB" id="A0A0A8XXK5"/>